<dbReference type="Pfam" id="PF13001">
    <property type="entry name" value="ECM29_N"/>
    <property type="match status" value="2"/>
</dbReference>
<keyword evidence="8" id="KW-1185">Reference proteome</keyword>
<dbReference type="PANTHER" id="PTHR23346:SF19">
    <property type="entry name" value="PROTEASOME ADAPTER AND SCAFFOLD PROTEIN ECM29"/>
    <property type="match status" value="1"/>
</dbReference>
<dbReference type="GO" id="GO:0036503">
    <property type="term" value="P:ERAD pathway"/>
    <property type="evidence" value="ECO:0007669"/>
    <property type="project" value="TreeGrafter"/>
</dbReference>
<evidence type="ECO:0000256" key="3">
    <source>
        <dbReference type="ARBA" id="ARBA00022737"/>
    </source>
</evidence>
<evidence type="ECO:0000259" key="5">
    <source>
        <dbReference type="Pfam" id="PF13001"/>
    </source>
</evidence>
<dbReference type="Gene3D" id="1.25.10.10">
    <property type="entry name" value="Leucine-rich Repeat Variant"/>
    <property type="match status" value="2"/>
</dbReference>
<keyword evidence="3" id="KW-0677">Repeat</keyword>
<keyword evidence="2" id="KW-0963">Cytoplasm</keyword>
<dbReference type="Proteomes" id="UP000754883">
    <property type="component" value="Unassembled WGS sequence"/>
</dbReference>
<feature type="domain" description="Proteasome component Ecm29 N-terminal" evidence="5">
    <location>
        <begin position="14"/>
        <end position="80"/>
    </location>
</feature>
<dbReference type="InterPro" id="IPR055443">
    <property type="entry name" value="HEAT_ECM29"/>
</dbReference>
<dbReference type="InterPro" id="IPR016024">
    <property type="entry name" value="ARM-type_fold"/>
</dbReference>
<name>A0A9N9UGD2_9HYPO</name>
<evidence type="ECO:0008006" key="9">
    <source>
        <dbReference type="Google" id="ProtNLM"/>
    </source>
</evidence>
<evidence type="ECO:0000313" key="8">
    <source>
        <dbReference type="Proteomes" id="UP000754883"/>
    </source>
</evidence>
<comment type="subcellular location">
    <subcellularLocation>
        <location evidence="1">Cytoplasm</location>
    </subcellularLocation>
</comment>
<evidence type="ECO:0000256" key="4">
    <source>
        <dbReference type="ARBA" id="ARBA00022942"/>
    </source>
</evidence>
<keyword evidence="4" id="KW-0647">Proteasome</keyword>
<dbReference type="PANTHER" id="PTHR23346">
    <property type="entry name" value="TRANSLATIONAL ACTIVATOR GCN1-RELATED"/>
    <property type="match status" value="1"/>
</dbReference>
<dbReference type="GO" id="GO:0060090">
    <property type="term" value="F:molecular adaptor activity"/>
    <property type="evidence" value="ECO:0007669"/>
    <property type="project" value="InterPro"/>
</dbReference>
<dbReference type="SUPFAM" id="SSF48371">
    <property type="entry name" value="ARM repeat"/>
    <property type="match status" value="3"/>
</dbReference>
<evidence type="ECO:0000259" key="6">
    <source>
        <dbReference type="Pfam" id="PF24492"/>
    </source>
</evidence>
<sequence>MAAPSTEERELKLLESVEFKILAVANKETKLHDLLQRYLAPVILKAASENQSLLIRETLQVIQILGRLKTFIQPPESVELMSLNHKLVTSKLTHRRVVLPVKALLEQYKSNDSAIIKQLDLSFIQHSLERIDEHDRRELIPIALKGCAADQGQPRASVFAQVIIRLLLDARFPPRGSKDDDALRETLGLSDTADAWYLQTIIAVFLRLKVPNSKQNWAQANPTLSQEELSLFSVENADSQKIFQRLSEVKAKLVALLATAALTDDEKFLPALYGASSFDNRVSSASEDILRRTSVSLEDEGLVKRLFQAHSSLPAAYRTRILGMLSKSSISTTMADRILAVVHLDLALPESETTSAEALQPTSVLERTKLHKALFQYLTWVARIGPSKENFTIAPELIRFMRSYIETRGWPAPEGADSADAVELRSKAYETIGMLSSSATIPTAERLDLAQWLFKSLSEDPTSEAVVSIDSALSGLTSTFPADKKDEDEALMEMLLGYMFLPDEPPAVRSTRHAVVKWANQCLPFANIYARWMNILAIGGIPGERGDVIEQGQKGLDPWTYHAYDNNKSNLQIPEWHEMTAAYFGGSIAPGNLYNHPSVKESLENTASDLTFGNFQGTRLLAYPVALRYIQQLIFLTALGDDFQIQPNWKEALDATIRTSIQSRTKIRSYLEADDKNTTHLTFYLRACLGGALLAGSPIVEQSLRCFVEVASLSPPSVTQYLATQSSGLLDLVKYNKKEIRSLAARAIGILWAHPVHKTNDQVDQFRAKLQDLFANAEKVVGSELNAAEGALLAFGHLCSRSVFYDYHLGLDVEFPLRFLTGQSVQPSLFEAALECFSQLWSVGLGVPTAESLDTIIKRITDEAKKGNEKAIFALGRLAIGLGEDEAATTALGSIITALHGLHEIKQVEVQFTVGDALTAAIAQWDSDFVKLTLDVHLLGKARLPNGSRRALVTRTLEKLFTDCKTTKPSLLKASGIWLFCVVQYCSHLEEVGSRLREAQTAFMRLLSARDELVQETASRGLTLVYESGDAALKGSLVKDLVSAFTGSGTQLKVDQDTELFDAGALPTGDGKSVTSYKDIVNLANEVGDQGLVYKFMSLAANAATWSTRSAFGRFGLSNILSDSEIDPKLYPKLYRYRFDPNPNVQRSMEDIWKAVVKDTGAIMDTYFDAILEDLLKSILGREWRMREASCAAIADLISGRPFKQYEARYRDIWTAALKVLDDVKGSVREAALRLCMALSNGLVRQLEESNQGAAAKAMIKEALPFLLSDKGIESTAKDTRLFCTITVLKIAKQGGTALKPFIPEMVPQLLGLLSTIEPEEINYHYQRAGDDSRDQIDQLRSQIVNRSPISEAIDNSMRFIDADVMAELAPKLEATIKSAIGLPTKIGCSRVLSTLFTRHTIDIKPFSAKFLRMMEKQAMDKNDAVSQAYARAAAYMMRVVPDAAKERFCNNIIQKYLKSEEEAHRQKIADVTVALAKTSPDHFSAFEAVLLPFSYLGAHDTDEYTRKVFAEVWSQHAGSSRTVVRYVAEIVKLVEQCLDTSQWDLRHTGALTTAAMVEDVVGASDTTGEISEKNLDIIWPVLDTTLALKTFPGKEKLLEAFPKFVEKGAALWKKDKKVAEKIKKVAVREAKRNNDEYRVHGFVCLWKIAKARDDLDLLQEIADIVTPYLDEFIDENKMEVDGKEDNLSKAAKNGFEAISRGYNRQRLLTEPGTVLGSILKLLGKYLESPKMSVVKRDVWYEAVYDIMTAVGTIKPGTGKGSAPSADLDYLKTLDLDQPEAGTEPQRIKRAKALSATLNARLSGAFGAGGSDLAEIKQTVDQAVKEERSLKVLEELRAAQKLLAQM</sequence>
<reference evidence="7" key="1">
    <citation type="submission" date="2021-10" db="EMBL/GenBank/DDBJ databases">
        <authorList>
            <person name="Piombo E."/>
        </authorList>
    </citation>
    <scope>NUCLEOTIDE SEQUENCE</scope>
</reference>
<feature type="domain" description="Proteasome adapter and scaffold protein ECM29 HEAT-repeat" evidence="6">
    <location>
        <begin position="1299"/>
        <end position="1458"/>
    </location>
</feature>
<dbReference type="GO" id="GO:0005737">
    <property type="term" value="C:cytoplasm"/>
    <property type="evidence" value="ECO:0007669"/>
    <property type="project" value="UniProtKB-SubCell"/>
</dbReference>
<evidence type="ECO:0000256" key="1">
    <source>
        <dbReference type="ARBA" id="ARBA00004496"/>
    </source>
</evidence>
<evidence type="ECO:0000313" key="7">
    <source>
        <dbReference type="EMBL" id="CAG9987934.1"/>
    </source>
</evidence>
<evidence type="ECO:0000256" key="2">
    <source>
        <dbReference type="ARBA" id="ARBA00022490"/>
    </source>
</evidence>
<dbReference type="EMBL" id="CABFNO020001443">
    <property type="protein sequence ID" value="CAG9987934.1"/>
    <property type="molecule type" value="Genomic_DNA"/>
</dbReference>
<dbReference type="InterPro" id="IPR024372">
    <property type="entry name" value="Ecm29_N"/>
</dbReference>
<organism evidence="7 8">
    <name type="scientific">Clonostachys byssicola</name>
    <dbReference type="NCBI Taxonomy" id="160290"/>
    <lineage>
        <taxon>Eukaryota</taxon>
        <taxon>Fungi</taxon>
        <taxon>Dikarya</taxon>
        <taxon>Ascomycota</taxon>
        <taxon>Pezizomycotina</taxon>
        <taxon>Sordariomycetes</taxon>
        <taxon>Hypocreomycetidae</taxon>
        <taxon>Hypocreales</taxon>
        <taxon>Bionectriaceae</taxon>
        <taxon>Clonostachys</taxon>
    </lineage>
</organism>
<dbReference type="GO" id="GO:0000502">
    <property type="term" value="C:proteasome complex"/>
    <property type="evidence" value="ECO:0007669"/>
    <property type="project" value="UniProtKB-KW"/>
</dbReference>
<comment type="caution">
    <text evidence="7">The sequence shown here is derived from an EMBL/GenBank/DDBJ whole genome shotgun (WGS) entry which is preliminary data.</text>
</comment>
<feature type="domain" description="Proteasome component Ecm29 N-terminal" evidence="5">
    <location>
        <begin position="93"/>
        <end position="537"/>
    </location>
</feature>
<dbReference type="GO" id="GO:0043248">
    <property type="term" value="P:proteasome assembly"/>
    <property type="evidence" value="ECO:0007669"/>
    <property type="project" value="InterPro"/>
</dbReference>
<protein>
    <recommendedName>
        <fullName evidence="9">Proteasome component ECM29</fullName>
    </recommendedName>
</protein>
<dbReference type="Pfam" id="PF23731">
    <property type="entry name" value="ARM_ECM29_C"/>
    <property type="match status" value="1"/>
</dbReference>
<accession>A0A9N9UGD2</accession>
<gene>
    <name evidence="7" type="ORF">CBYS24578_00010577</name>
</gene>
<proteinExistence type="predicted"/>
<dbReference type="Pfam" id="PF24492">
    <property type="entry name" value="HEAT_ECM29"/>
    <property type="match status" value="1"/>
</dbReference>
<dbReference type="GO" id="GO:0005634">
    <property type="term" value="C:nucleus"/>
    <property type="evidence" value="ECO:0007669"/>
    <property type="project" value="TreeGrafter"/>
</dbReference>
<dbReference type="InterPro" id="IPR011989">
    <property type="entry name" value="ARM-like"/>
</dbReference>
<dbReference type="OrthoDB" id="16066at2759"/>